<evidence type="ECO:0000313" key="1">
    <source>
        <dbReference type="EMBL" id="KAJ9174394.1"/>
    </source>
</evidence>
<dbReference type="EMBL" id="JARPOI010000008">
    <property type="protein sequence ID" value="KAJ9174394.1"/>
    <property type="molecule type" value="Genomic_DNA"/>
</dbReference>
<name>A0ABQ9M290_HEVBR</name>
<gene>
    <name evidence="1" type="ORF">P3X46_013041</name>
</gene>
<proteinExistence type="predicted"/>
<reference evidence="1 2" key="1">
    <citation type="journal article" date="2023" name="Plant Biotechnol. J.">
        <title>Chromosome-level wild Hevea brasiliensis genome provides new tools for genomic-assisted breeding and valuable loci to elevate rubber yield.</title>
        <authorList>
            <person name="Cheng H."/>
            <person name="Song X."/>
            <person name="Hu Y."/>
            <person name="Wu T."/>
            <person name="Yang Q."/>
            <person name="An Z."/>
            <person name="Feng S."/>
            <person name="Deng Z."/>
            <person name="Wu W."/>
            <person name="Zeng X."/>
            <person name="Tu M."/>
            <person name="Wang X."/>
            <person name="Huang H."/>
        </authorList>
    </citation>
    <scope>NUCLEOTIDE SEQUENCE [LARGE SCALE GENOMIC DNA]</scope>
    <source>
        <strain evidence="1">MT/VB/25A 57/8</strain>
    </source>
</reference>
<evidence type="ECO:0000313" key="2">
    <source>
        <dbReference type="Proteomes" id="UP001174677"/>
    </source>
</evidence>
<comment type="caution">
    <text evidence="1">The sequence shown here is derived from an EMBL/GenBank/DDBJ whole genome shotgun (WGS) entry which is preliminary data.</text>
</comment>
<dbReference type="Proteomes" id="UP001174677">
    <property type="component" value="Chromosome 8"/>
</dbReference>
<accession>A0ABQ9M290</accession>
<organism evidence="1 2">
    <name type="scientific">Hevea brasiliensis</name>
    <name type="common">Para rubber tree</name>
    <name type="synonym">Siphonia brasiliensis</name>
    <dbReference type="NCBI Taxonomy" id="3981"/>
    <lineage>
        <taxon>Eukaryota</taxon>
        <taxon>Viridiplantae</taxon>
        <taxon>Streptophyta</taxon>
        <taxon>Embryophyta</taxon>
        <taxon>Tracheophyta</taxon>
        <taxon>Spermatophyta</taxon>
        <taxon>Magnoliopsida</taxon>
        <taxon>eudicotyledons</taxon>
        <taxon>Gunneridae</taxon>
        <taxon>Pentapetalae</taxon>
        <taxon>rosids</taxon>
        <taxon>fabids</taxon>
        <taxon>Malpighiales</taxon>
        <taxon>Euphorbiaceae</taxon>
        <taxon>Crotonoideae</taxon>
        <taxon>Micrandreae</taxon>
        <taxon>Hevea</taxon>
    </lineage>
</organism>
<protein>
    <submittedName>
        <fullName evidence="1">Uncharacterized protein</fullName>
    </submittedName>
</protein>
<keyword evidence="2" id="KW-1185">Reference proteome</keyword>
<sequence length="88" mass="9926">MSSLSAIDVSPIRNEEVSSKAVVFCRHGLKASLYTSWTLEREVLSFLVQQRNLLRAKVKGLEETGSTLTMQISKLKQKCEDTKLKILN</sequence>